<evidence type="ECO:0000256" key="2">
    <source>
        <dbReference type="ARBA" id="ARBA00009677"/>
    </source>
</evidence>
<protein>
    <recommendedName>
        <fullName evidence="4">Flagellar basal-body rod protein FlgF</fullName>
    </recommendedName>
</protein>
<dbReference type="PANTHER" id="PTHR30435:SF19">
    <property type="entry name" value="FLAGELLAR BASAL-BODY ROD PROTEIN FLGG"/>
    <property type="match status" value="1"/>
</dbReference>
<evidence type="ECO:0000313" key="8">
    <source>
        <dbReference type="EMBL" id="MFC5069418.1"/>
    </source>
</evidence>
<dbReference type="InterPro" id="IPR020013">
    <property type="entry name" value="Flagellar_FlgE/F/G"/>
</dbReference>
<comment type="subcellular location">
    <subcellularLocation>
        <location evidence="1 4">Bacterial flagellum basal body</location>
    </subcellularLocation>
</comment>
<dbReference type="InterPro" id="IPR001444">
    <property type="entry name" value="Flag_bb_rod_N"/>
</dbReference>
<keyword evidence="8" id="KW-0282">Flagellum</keyword>
<accession>A0ABV9Z6D3</accession>
<evidence type="ECO:0000256" key="1">
    <source>
        <dbReference type="ARBA" id="ARBA00004117"/>
    </source>
</evidence>
<keyword evidence="8" id="KW-0969">Cilium</keyword>
<dbReference type="RefSeq" id="WP_114958682.1">
    <property type="nucleotide sequence ID" value="NZ_JBHSJF010000006.1"/>
</dbReference>
<evidence type="ECO:0000259" key="5">
    <source>
        <dbReference type="Pfam" id="PF00460"/>
    </source>
</evidence>
<dbReference type="NCBIfam" id="TIGR02490">
    <property type="entry name" value="flgF"/>
    <property type="match status" value="1"/>
</dbReference>
<dbReference type="Pfam" id="PF00460">
    <property type="entry name" value="Flg_bb_rod"/>
    <property type="match status" value="1"/>
</dbReference>
<dbReference type="InterPro" id="IPR037925">
    <property type="entry name" value="FlgE/F/G-like"/>
</dbReference>
<dbReference type="InterPro" id="IPR019776">
    <property type="entry name" value="Flagellar_basal_body_rod_CS"/>
</dbReference>
<organism evidence="8 9">
    <name type="scientific">Flaviflagellibacter deserti</name>
    <dbReference type="NCBI Taxonomy" id="2267266"/>
    <lineage>
        <taxon>Bacteria</taxon>
        <taxon>Pseudomonadati</taxon>
        <taxon>Pseudomonadota</taxon>
        <taxon>Alphaproteobacteria</taxon>
        <taxon>Hyphomicrobiales</taxon>
        <taxon>Flaviflagellibacter</taxon>
    </lineage>
</organism>
<reference evidence="9" key="1">
    <citation type="journal article" date="2019" name="Int. J. Syst. Evol. Microbiol.">
        <title>The Global Catalogue of Microorganisms (GCM) 10K type strain sequencing project: providing services to taxonomists for standard genome sequencing and annotation.</title>
        <authorList>
            <consortium name="The Broad Institute Genomics Platform"/>
            <consortium name="The Broad Institute Genome Sequencing Center for Infectious Disease"/>
            <person name="Wu L."/>
            <person name="Ma J."/>
        </authorList>
    </citation>
    <scope>NUCLEOTIDE SEQUENCE [LARGE SCALE GENOMIC DNA]</scope>
    <source>
        <strain evidence="9">CGMCC 1.16444</strain>
    </source>
</reference>
<dbReference type="InterPro" id="IPR010930">
    <property type="entry name" value="Flg_bb/hook_C_dom"/>
</dbReference>
<keyword evidence="9" id="KW-1185">Reference proteome</keyword>
<feature type="domain" description="Flagellar basal-body/hook protein C-terminal" evidence="6">
    <location>
        <begin position="199"/>
        <end position="241"/>
    </location>
</feature>
<comment type="subunit">
    <text evidence="4">The basal body constitutes a major portion of the flagellar organelle and consists of five rings (E,L,P,S, and M) mounted on a central rod. The rod consists of about 26 subunits of FlgG in the distal portion, and FlgB, FlgC and FlgF are thought to build up the proximal portion of the rod with about 6 subunits each.</text>
</comment>
<dbReference type="PANTHER" id="PTHR30435">
    <property type="entry name" value="FLAGELLAR PROTEIN"/>
    <property type="match status" value="1"/>
</dbReference>
<evidence type="ECO:0000256" key="3">
    <source>
        <dbReference type="ARBA" id="ARBA00023143"/>
    </source>
</evidence>
<evidence type="ECO:0000256" key="4">
    <source>
        <dbReference type="RuleBase" id="RU362116"/>
    </source>
</evidence>
<gene>
    <name evidence="8" type="primary">flgF</name>
    <name evidence="8" type="ORF">ACFPFW_15480</name>
</gene>
<dbReference type="Pfam" id="PF06429">
    <property type="entry name" value="Flg_bbr_C"/>
    <property type="match status" value="1"/>
</dbReference>
<feature type="domain" description="Flagellar hook protein FlgE/F/G-like D1" evidence="7">
    <location>
        <begin position="89"/>
        <end position="153"/>
    </location>
</feature>
<dbReference type="PROSITE" id="PS00588">
    <property type="entry name" value="FLAGELLA_BB_ROD"/>
    <property type="match status" value="1"/>
</dbReference>
<proteinExistence type="inferred from homology"/>
<dbReference type="NCBIfam" id="TIGR03506">
    <property type="entry name" value="FlgEFG_subfam"/>
    <property type="match status" value="1"/>
</dbReference>
<keyword evidence="3 4" id="KW-0975">Bacterial flagellum</keyword>
<dbReference type="SUPFAM" id="SSF117143">
    <property type="entry name" value="Flagellar hook protein flgE"/>
    <property type="match status" value="1"/>
</dbReference>
<dbReference type="Proteomes" id="UP001595796">
    <property type="component" value="Unassembled WGS sequence"/>
</dbReference>
<comment type="similarity">
    <text evidence="2 4">Belongs to the flagella basal body rod proteins family.</text>
</comment>
<feature type="domain" description="Flagellar basal body rod protein N-terminal" evidence="5">
    <location>
        <begin position="5"/>
        <end position="35"/>
    </location>
</feature>
<sequence length="249" mass="27383">MENALLVGLSRQVALRRELDVVANNVANVNTAGFKNSQMVFQEYLMPVASAETFPRGADRKLSYVEDKSTWQDFSVGSIQNTGNQLDVAIDGQAFFAVETPQGIRYTRNGEFQLDTQGRLVTNEGYPVIGNGGQITFAPNETDFKIAEDGTISTSEGIRGRLTVNMFPGNRGLFPEGRSTFRADLPPQIATAEDARLLQGSIEKSNVEPVVETTRLIEISRAYQTLSGMMEKQDELRNTAVRQLADIPA</sequence>
<dbReference type="EMBL" id="JBHSJF010000006">
    <property type="protein sequence ID" value="MFC5069418.1"/>
    <property type="molecule type" value="Genomic_DNA"/>
</dbReference>
<dbReference type="InterPro" id="IPR012836">
    <property type="entry name" value="FlgF"/>
</dbReference>
<evidence type="ECO:0000259" key="7">
    <source>
        <dbReference type="Pfam" id="PF22692"/>
    </source>
</evidence>
<keyword evidence="8" id="KW-0966">Cell projection</keyword>
<evidence type="ECO:0000259" key="6">
    <source>
        <dbReference type="Pfam" id="PF06429"/>
    </source>
</evidence>
<name>A0ABV9Z6D3_9HYPH</name>
<dbReference type="InterPro" id="IPR053967">
    <property type="entry name" value="LlgE_F_G-like_D1"/>
</dbReference>
<comment type="caution">
    <text evidence="8">The sequence shown here is derived from an EMBL/GenBank/DDBJ whole genome shotgun (WGS) entry which is preliminary data.</text>
</comment>
<evidence type="ECO:0000313" key="9">
    <source>
        <dbReference type="Proteomes" id="UP001595796"/>
    </source>
</evidence>
<dbReference type="Pfam" id="PF22692">
    <property type="entry name" value="LlgE_F_G_D1"/>
    <property type="match status" value="1"/>
</dbReference>